<evidence type="ECO:0008006" key="3">
    <source>
        <dbReference type="Google" id="ProtNLM"/>
    </source>
</evidence>
<dbReference type="InterPro" id="IPR037883">
    <property type="entry name" value="Knr4/Smi1-like_sf"/>
</dbReference>
<evidence type="ECO:0000313" key="1">
    <source>
        <dbReference type="EMBL" id="GAA4702515.1"/>
    </source>
</evidence>
<gene>
    <name evidence="1" type="ORF">GCM10023198_24720</name>
</gene>
<reference evidence="2" key="1">
    <citation type="journal article" date="2019" name="Int. J. Syst. Evol. Microbiol.">
        <title>The Global Catalogue of Microorganisms (GCM) 10K type strain sequencing project: providing services to taxonomists for standard genome sequencing and annotation.</title>
        <authorList>
            <consortium name="The Broad Institute Genomics Platform"/>
            <consortium name="The Broad Institute Genome Sequencing Center for Infectious Disease"/>
            <person name="Wu L."/>
            <person name="Ma J."/>
        </authorList>
    </citation>
    <scope>NUCLEOTIDE SEQUENCE [LARGE SCALE GENOMIC DNA]</scope>
    <source>
        <strain evidence="2">JCM 17975</strain>
    </source>
</reference>
<name>A0ABP8X7P2_9MICO</name>
<dbReference type="Proteomes" id="UP001500843">
    <property type="component" value="Unassembled WGS sequence"/>
</dbReference>
<keyword evidence="2" id="KW-1185">Reference proteome</keyword>
<evidence type="ECO:0000313" key="2">
    <source>
        <dbReference type="Proteomes" id="UP001500843"/>
    </source>
</evidence>
<accession>A0ABP8X7P2</accession>
<comment type="caution">
    <text evidence="1">The sequence shown here is derived from an EMBL/GenBank/DDBJ whole genome shotgun (WGS) entry which is preliminary data.</text>
</comment>
<dbReference type="EMBL" id="BAABHM010000011">
    <property type="protein sequence ID" value="GAA4702515.1"/>
    <property type="molecule type" value="Genomic_DNA"/>
</dbReference>
<proteinExistence type="predicted"/>
<dbReference type="SUPFAM" id="SSF160631">
    <property type="entry name" value="SMI1/KNR4-like"/>
    <property type="match status" value="1"/>
</dbReference>
<dbReference type="RefSeq" id="WP_253867472.1">
    <property type="nucleotide sequence ID" value="NZ_BAABHM010000011.1"/>
</dbReference>
<protein>
    <recommendedName>
        <fullName evidence="3">SMI1/KNR4 family protein</fullName>
    </recommendedName>
</protein>
<organism evidence="1 2">
    <name type="scientific">Promicromonospora umidemergens</name>
    <dbReference type="NCBI Taxonomy" id="629679"/>
    <lineage>
        <taxon>Bacteria</taxon>
        <taxon>Bacillati</taxon>
        <taxon>Actinomycetota</taxon>
        <taxon>Actinomycetes</taxon>
        <taxon>Micrococcales</taxon>
        <taxon>Promicromonosporaceae</taxon>
        <taxon>Promicromonospora</taxon>
    </lineage>
</organism>
<sequence>MSSLRDRVLAVMPPPVAAENHGWNVFEEFSELRPPGDYSWLIETYGAGGIEDYITILDPGGDGNFAGSVRQETETARATWRQFNGSAATGTKLEPIVWGVTASADLLCWNPSRADPDEWTILVWSRSSTLWHELPFGVLEFLVAIVDDSLHPWLLGDVGIKGRRSLRFLGFEEERRSLINDVDPWA</sequence>